<evidence type="ECO:0000256" key="4">
    <source>
        <dbReference type="ARBA" id="ARBA00022801"/>
    </source>
</evidence>
<evidence type="ECO:0000256" key="1">
    <source>
        <dbReference type="ARBA" id="ARBA00009998"/>
    </source>
</evidence>
<dbReference type="PANTHER" id="PTHR34137">
    <property type="entry name" value="EXODEOXYRIBONUCLEASE 7 SMALL SUBUNIT"/>
    <property type="match status" value="1"/>
</dbReference>
<comment type="subunit">
    <text evidence="6">Heterooligomer composed of large and small subunits.</text>
</comment>
<protein>
    <recommendedName>
        <fullName evidence="6">Exodeoxyribonuclease 7 small subunit</fullName>
        <ecNumber evidence="6">3.1.11.6</ecNumber>
    </recommendedName>
    <alternativeName>
        <fullName evidence="6">Exodeoxyribonuclease VII small subunit</fullName>
        <shortName evidence="6">Exonuclease VII small subunit</shortName>
    </alternativeName>
</protein>
<dbReference type="GO" id="GO:0008855">
    <property type="term" value="F:exodeoxyribonuclease VII activity"/>
    <property type="evidence" value="ECO:0007669"/>
    <property type="project" value="UniProtKB-UniRule"/>
</dbReference>
<evidence type="ECO:0000313" key="8">
    <source>
        <dbReference type="Proteomes" id="UP000538147"/>
    </source>
</evidence>
<dbReference type="EMBL" id="JACIIV010000006">
    <property type="protein sequence ID" value="MBB6226882.1"/>
    <property type="molecule type" value="Genomic_DNA"/>
</dbReference>
<dbReference type="GO" id="GO:0009318">
    <property type="term" value="C:exodeoxyribonuclease VII complex"/>
    <property type="evidence" value="ECO:0007669"/>
    <property type="project" value="UniProtKB-UniRule"/>
</dbReference>
<evidence type="ECO:0000256" key="6">
    <source>
        <dbReference type="HAMAP-Rule" id="MF_00337"/>
    </source>
</evidence>
<dbReference type="PANTHER" id="PTHR34137:SF1">
    <property type="entry name" value="EXODEOXYRIBONUCLEASE 7 SMALL SUBUNIT"/>
    <property type="match status" value="1"/>
</dbReference>
<comment type="caution">
    <text evidence="7">The sequence shown here is derived from an EMBL/GenBank/DDBJ whole genome shotgun (WGS) entry which is preliminary data.</text>
</comment>
<keyword evidence="8" id="KW-1185">Reference proteome</keyword>
<dbReference type="RefSeq" id="WP_184196417.1">
    <property type="nucleotide sequence ID" value="NZ_BMOX01000079.1"/>
</dbReference>
<dbReference type="EC" id="3.1.11.6" evidence="6"/>
<sequence length="89" mass="9030">MTDEPLSAQSLGTLSFEDALKRLEAIVHSLESGAASLEDSIALYAQGQALKAHCEAKLAQANARIEAIVASDSGEASGTRAFDAPAGGG</sequence>
<evidence type="ECO:0000313" key="7">
    <source>
        <dbReference type="EMBL" id="MBB6226882.1"/>
    </source>
</evidence>
<name>A0A841LCL5_9SPHN</name>
<keyword evidence="3 6" id="KW-0540">Nuclease</keyword>
<comment type="subcellular location">
    <subcellularLocation>
        <location evidence="6">Cytoplasm</location>
    </subcellularLocation>
</comment>
<dbReference type="NCBIfam" id="NF002139">
    <property type="entry name" value="PRK00977.1-3"/>
    <property type="match status" value="1"/>
</dbReference>
<evidence type="ECO:0000256" key="5">
    <source>
        <dbReference type="ARBA" id="ARBA00022839"/>
    </source>
</evidence>
<keyword evidence="5 6" id="KW-0269">Exonuclease</keyword>
<comment type="function">
    <text evidence="6">Bidirectionally degrades single-stranded DNA into large acid-insoluble oligonucleotides, which are then degraded further into small acid-soluble oligonucleotides.</text>
</comment>
<dbReference type="NCBIfam" id="TIGR01280">
    <property type="entry name" value="xseB"/>
    <property type="match status" value="1"/>
</dbReference>
<proteinExistence type="inferred from homology"/>
<dbReference type="InterPro" id="IPR037004">
    <property type="entry name" value="Exonuc_VII_ssu_sf"/>
</dbReference>
<dbReference type="SUPFAM" id="SSF116842">
    <property type="entry name" value="XseB-like"/>
    <property type="match status" value="1"/>
</dbReference>
<evidence type="ECO:0000256" key="3">
    <source>
        <dbReference type="ARBA" id="ARBA00022722"/>
    </source>
</evidence>
<evidence type="ECO:0000256" key="2">
    <source>
        <dbReference type="ARBA" id="ARBA00022490"/>
    </source>
</evidence>
<gene>
    <name evidence="6" type="primary">xseB</name>
    <name evidence="7" type="ORF">FHS79_001044</name>
</gene>
<keyword evidence="2 6" id="KW-0963">Cytoplasm</keyword>
<comment type="catalytic activity">
    <reaction evidence="6">
        <text>Exonucleolytic cleavage in either 5'- to 3'- or 3'- to 5'-direction to yield nucleoside 5'-phosphates.</text>
        <dbReference type="EC" id="3.1.11.6"/>
    </reaction>
</comment>
<organism evidence="7 8">
    <name type="scientific">Polymorphobacter multimanifer</name>
    <dbReference type="NCBI Taxonomy" id="1070431"/>
    <lineage>
        <taxon>Bacteria</taxon>
        <taxon>Pseudomonadati</taxon>
        <taxon>Pseudomonadota</taxon>
        <taxon>Alphaproteobacteria</taxon>
        <taxon>Sphingomonadales</taxon>
        <taxon>Sphingosinicellaceae</taxon>
        <taxon>Polymorphobacter</taxon>
    </lineage>
</organism>
<dbReference type="Pfam" id="PF02609">
    <property type="entry name" value="Exonuc_VII_S"/>
    <property type="match status" value="1"/>
</dbReference>
<dbReference type="AlphaFoldDB" id="A0A841LCL5"/>
<dbReference type="Gene3D" id="1.10.287.1040">
    <property type="entry name" value="Exonuclease VII, small subunit"/>
    <property type="match status" value="1"/>
</dbReference>
<keyword evidence="4 6" id="KW-0378">Hydrolase</keyword>
<dbReference type="GO" id="GO:0006308">
    <property type="term" value="P:DNA catabolic process"/>
    <property type="evidence" value="ECO:0007669"/>
    <property type="project" value="UniProtKB-UniRule"/>
</dbReference>
<dbReference type="InterPro" id="IPR003761">
    <property type="entry name" value="Exonuc_VII_S"/>
</dbReference>
<reference evidence="7 8" key="1">
    <citation type="submission" date="2020-08" db="EMBL/GenBank/DDBJ databases">
        <title>Genomic Encyclopedia of Type Strains, Phase IV (KMG-IV): sequencing the most valuable type-strain genomes for metagenomic binning, comparative biology and taxonomic classification.</title>
        <authorList>
            <person name="Goeker M."/>
        </authorList>
    </citation>
    <scope>NUCLEOTIDE SEQUENCE [LARGE SCALE GENOMIC DNA]</scope>
    <source>
        <strain evidence="7 8">DSM 102189</strain>
    </source>
</reference>
<dbReference type="GO" id="GO:0005829">
    <property type="term" value="C:cytosol"/>
    <property type="evidence" value="ECO:0007669"/>
    <property type="project" value="TreeGrafter"/>
</dbReference>
<accession>A0A841LCL5</accession>
<comment type="similarity">
    <text evidence="1 6">Belongs to the XseB family.</text>
</comment>
<dbReference type="Proteomes" id="UP000538147">
    <property type="component" value="Unassembled WGS sequence"/>
</dbReference>
<dbReference type="HAMAP" id="MF_00337">
    <property type="entry name" value="Exonuc_7_S"/>
    <property type="match status" value="1"/>
</dbReference>